<dbReference type="HAMAP" id="MF_01151">
    <property type="entry name" value="GrpE"/>
    <property type="match status" value="1"/>
</dbReference>
<gene>
    <name evidence="3 8" type="primary">grpE</name>
    <name evidence="8" type="ORF">KDD93_04605</name>
</gene>
<evidence type="ECO:0000313" key="8">
    <source>
        <dbReference type="EMBL" id="MBR8463857.1"/>
    </source>
</evidence>
<evidence type="ECO:0000256" key="5">
    <source>
        <dbReference type="RuleBase" id="RU004478"/>
    </source>
</evidence>
<comment type="subunit">
    <text evidence="3">Homodimer.</text>
</comment>
<evidence type="ECO:0000256" key="1">
    <source>
        <dbReference type="ARBA" id="ARBA00009054"/>
    </source>
</evidence>
<dbReference type="PANTHER" id="PTHR21237:SF23">
    <property type="entry name" value="GRPE PROTEIN HOMOLOG, MITOCHONDRIAL"/>
    <property type="match status" value="1"/>
</dbReference>
<organism evidence="8 9">
    <name type="scientific">Campylobacter anatolicus</name>
    <dbReference type="NCBI Taxonomy" id="2829105"/>
    <lineage>
        <taxon>Bacteria</taxon>
        <taxon>Pseudomonadati</taxon>
        <taxon>Campylobacterota</taxon>
        <taxon>Epsilonproteobacteria</taxon>
        <taxon>Campylobacterales</taxon>
        <taxon>Campylobacteraceae</taxon>
        <taxon>Campylobacter</taxon>
    </lineage>
</organism>
<comment type="subcellular location">
    <subcellularLocation>
        <location evidence="3">Cytoplasm</location>
    </subcellularLocation>
</comment>
<name>A0ABS5HJQ0_9BACT</name>
<comment type="function">
    <text evidence="3 4">Participates actively in the response to hyperosmotic and heat shock by preventing the aggregation of stress-denatured proteins, in association with DnaK and GrpE. It is the nucleotide exchange factor for DnaK and may function as a thermosensor. Unfolded proteins bind initially to DnaJ; upon interaction with the DnaJ-bound protein, DnaK hydrolyzes its bound ATP, resulting in the formation of a stable complex. GrpE releases ADP from DnaK; ATP binding to DnaK triggers the release of the substrate protein, thus completing the reaction cycle. Several rounds of ATP-dependent interactions between DnaJ, DnaK and GrpE are required for fully efficient folding.</text>
</comment>
<keyword evidence="3 4" id="KW-0346">Stress response</keyword>
<sequence>MSEEIKENLQQNTDSDTQTNDALTNDSISFDALSGDAAKVAELETQLNELTDKYYRANAEFENIKKRFEKEKADIANYANERFARDLLPAIDALEVGASFDPSDDEFAQKIKEGMLIAIDQFKKCFEKHGMSEISTDCEFDPNVHNAMMRVDSDTHNSGAIVQVMQKGYMINGRVLRPAMVTIAN</sequence>
<feature type="compositionally biased region" description="Polar residues" evidence="7">
    <location>
        <begin position="8"/>
        <end position="23"/>
    </location>
</feature>
<dbReference type="CDD" id="cd00446">
    <property type="entry name" value="GrpE"/>
    <property type="match status" value="1"/>
</dbReference>
<dbReference type="Pfam" id="PF01025">
    <property type="entry name" value="GrpE"/>
    <property type="match status" value="1"/>
</dbReference>
<comment type="caution">
    <text evidence="8">The sequence shown here is derived from an EMBL/GenBank/DDBJ whole genome shotgun (WGS) entry which is preliminary data.</text>
</comment>
<reference evidence="8 9" key="1">
    <citation type="submission" date="2021-04" db="EMBL/GenBank/DDBJ databases">
        <title>Molecular and phenotypic characterization and identification of bacterial isolates recovered from the Anatolian ground squirrels (Spermophilus xanthoprymnus) and which have the potential to form a new species in the Campylobacter genus.</title>
        <authorList>
            <person name="Aydin F."/>
            <person name="Abay S."/>
            <person name="Kayman T."/>
            <person name="Karakaya E."/>
            <person name="Mustak H.K."/>
            <person name="Mustak I.B."/>
            <person name="Bilgin N."/>
            <person name="Duzler A."/>
            <person name="Sahin O."/>
            <person name="Guran O."/>
            <person name="Saticioglu I.B."/>
        </authorList>
    </citation>
    <scope>NUCLEOTIDE SEQUENCE [LARGE SCALE GENOMIC DNA]</scope>
    <source>
        <strain evidence="9">faydin-G24</strain>
    </source>
</reference>
<evidence type="ECO:0000256" key="6">
    <source>
        <dbReference type="SAM" id="Coils"/>
    </source>
</evidence>
<dbReference type="InterPro" id="IPR000740">
    <property type="entry name" value="GrpE"/>
</dbReference>
<keyword evidence="9" id="KW-1185">Reference proteome</keyword>
<dbReference type="SUPFAM" id="SSF51064">
    <property type="entry name" value="Head domain of nucleotide exchange factor GrpE"/>
    <property type="match status" value="1"/>
</dbReference>
<evidence type="ECO:0000256" key="4">
    <source>
        <dbReference type="RuleBase" id="RU000639"/>
    </source>
</evidence>
<keyword evidence="2 3" id="KW-0143">Chaperone</keyword>
<dbReference type="NCBIfam" id="NF010756">
    <property type="entry name" value="PRK14159.1"/>
    <property type="match status" value="1"/>
</dbReference>
<feature type="coiled-coil region" evidence="6">
    <location>
        <begin position="33"/>
        <end position="81"/>
    </location>
</feature>
<dbReference type="EMBL" id="JAGSSW010000003">
    <property type="protein sequence ID" value="MBR8463857.1"/>
    <property type="molecule type" value="Genomic_DNA"/>
</dbReference>
<dbReference type="NCBIfam" id="NF010738">
    <property type="entry name" value="PRK14140.1"/>
    <property type="match status" value="1"/>
</dbReference>
<dbReference type="SUPFAM" id="SSF58014">
    <property type="entry name" value="Coiled-coil domain of nucleotide exchange factor GrpE"/>
    <property type="match status" value="1"/>
</dbReference>
<evidence type="ECO:0000256" key="7">
    <source>
        <dbReference type="SAM" id="MobiDB-lite"/>
    </source>
</evidence>
<keyword evidence="6" id="KW-0175">Coiled coil</keyword>
<dbReference type="Gene3D" id="3.90.20.20">
    <property type="match status" value="1"/>
</dbReference>
<feature type="region of interest" description="Disordered" evidence="7">
    <location>
        <begin position="1"/>
        <end position="23"/>
    </location>
</feature>
<dbReference type="InterPro" id="IPR013805">
    <property type="entry name" value="GrpE_CC"/>
</dbReference>
<protein>
    <recommendedName>
        <fullName evidence="3 4">Protein GrpE</fullName>
    </recommendedName>
    <alternativeName>
        <fullName evidence="3">HSP-70 cofactor</fullName>
    </alternativeName>
</protein>
<dbReference type="PRINTS" id="PR00773">
    <property type="entry name" value="GRPEPROTEIN"/>
</dbReference>
<accession>A0ABS5HJQ0</accession>
<dbReference type="RefSeq" id="WP_212141893.1">
    <property type="nucleotide sequence ID" value="NZ_JAGSSW010000003.1"/>
</dbReference>
<dbReference type="PROSITE" id="PS01071">
    <property type="entry name" value="GRPE"/>
    <property type="match status" value="1"/>
</dbReference>
<comment type="similarity">
    <text evidence="1 3 5">Belongs to the GrpE family.</text>
</comment>
<evidence type="ECO:0000256" key="2">
    <source>
        <dbReference type="ARBA" id="ARBA00023186"/>
    </source>
</evidence>
<keyword evidence="3" id="KW-0963">Cytoplasm</keyword>
<dbReference type="Gene3D" id="2.30.22.10">
    <property type="entry name" value="Head domain of nucleotide exchange factor GrpE"/>
    <property type="match status" value="1"/>
</dbReference>
<dbReference type="PANTHER" id="PTHR21237">
    <property type="entry name" value="GRPE PROTEIN"/>
    <property type="match status" value="1"/>
</dbReference>
<proteinExistence type="inferred from homology"/>
<evidence type="ECO:0000256" key="3">
    <source>
        <dbReference type="HAMAP-Rule" id="MF_01151"/>
    </source>
</evidence>
<dbReference type="Proteomes" id="UP000682951">
    <property type="component" value="Unassembled WGS sequence"/>
</dbReference>
<evidence type="ECO:0000313" key="9">
    <source>
        <dbReference type="Proteomes" id="UP000682951"/>
    </source>
</evidence>
<dbReference type="InterPro" id="IPR009012">
    <property type="entry name" value="GrpE_head"/>
</dbReference>